<dbReference type="GO" id="GO:0015074">
    <property type="term" value="P:DNA integration"/>
    <property type="evidence" value="ECO:0007669"/>
    <property type="project" value="InterPro"/>
</dbReference>
<proteinExistence type="predicted"/>
<feature type="coiled-coil region" evidence="2">
    <location>
        <begin position="57"/>
        <end position="95"/>
    </location>
</feature>
<dbReference type="EMBL" id="JACATZ010000001">
    <property type="protein sequence ID" value="NWJ44536.1"/>
    <property type="molecule type" value="Genomic_DNA"/>
</dbReference>
<sequence length="385" mass="44960">MTTPRKKYSPTFKSQRVQEVLEGNKTLTQIASEYGIHPNMLTKWKQLALKGLPQSFDERTQKQIALLTAQYEQEKEQLYAEIGRLTTQLRWLEKKSEAGALPRSVRLSLIETQKAELSLSKQSELLGISRSSLYYRSVAPTEREIELKHRIDEIYTVYPFYGYRRIHQQLLREGKHLNRKTVQNYMREMGLEAIYPGPNLSKRDQKQRVYPYLLRNLAITRPAQVFGTDITYIKLKHGWLYLVAVIDWYSRYVVSWELSDTLEIDFVLRTTERALAKIKPEIFNSDQGSHFTSPKYTALILGAGVKLSMDGRGRALDNVFTERLWRSLKYECVYLAQFENPKEAKLGIGEYFDFYNNTRPHQALKYQTPAQVYFNTVTPVIMLKS</sequence>
<evidence type="ECO:0000313" key="5">
    <source>
        <dbReference type="Proteomes" id="UP000521676"/>
    </source>
</evidence>
<dbReference type="NCBIfam" id="NF033516">
    <property type="entry name" value="transpos_IS3"/>
    <property type="match status" value="1"/>
</dbReference>
<dbReference type="PANTHER" id="PTHR46889">
    <property type="entry name" value="TRANSPOSASE INSF FOR INSERTION SEQUENCE IS3B-RELATED"/>
    <property type="match status" value="1"/>
</dbReference>
<organism evidence="4 5">
    <name type="scientific">Candidatus Chlorohelix allophototropha</name>
    <dbReference type="NCBI Taxonomy" id="3003348"/>
    <lineage>
        <taxon>Bacteria</taxon>
        <taxon>Bacillati</taxon>
        <taxon>Chloroflexota</taxon>
        <taxon>Chloroflexia</taxon>
        <taxon>Candidatus Chloroheliales</taxon>
        <taxon>Candidatus Chloroheliaceae</taxon>
        <taxon>Candidatus Chlorohelix</taxon>
    </lineage>
</organism>
<dbReference type="GO" id="GO:0003677">
    <property type="term" value="F:DNA binding"/>
    <property type="evidence" value="ECO:0007669"/>
    <property type="project" value="InterPro"/>
</dbReference>
<dbReference type="InterPro" id="IPR025948">
    <property type="entry name" value="HTH-like_dom"/>
</dbReference>
<dbReference type="InterPro" id="IPR009057">
    <property type="entry name" value="Homeodomain-like_sf"/>
</dbReference>
<dbReference type="InterPro" id="IPR012337">
    <property type="entry name" value="RNaseH-like_sf"/>
</dbReference>
<dbReference type="InterPro" id="IPR050900">
    <property type="entry name" value="Transposase_IS3/IS150/IS904"/>
</dbReference>
<dbReference type="Pfam" id="PF13276">
    <property type="entry name" value="HTH_21"/>
    <property type="match status" value="1"/>
</dbReference>
<dbReference type="PROSITE" id="PS50994">
    <property type="entry name" value="INTEGRASE"/>
    <property type="match status" value="1"/>
</dbReference>
<dbReference type="GO" id="GO:0006313">
    <property type="term" value="P:DNA transposition"/>
    <property type="evidence" value="ECO:0007669"/>
    <property type="project" value="InterPro"/>
</dbReference>
<evidence type="ECO:0000256" key="2">
    <source>
        <dbReference type="SAM" id="Coils"/>
    </source>
</evidence>
<dbReference type="GO" id="GO:0004803">
    <property type="term" value="F:transposase activity"/>
    <property type="evidence" value="ECO:0007669"/>
    <property type="project" value="InterPro"/>
</dbReference>
<gene>
    <name evidence="4" type="ORF">HXX08_01525</name>
</gene>
<accession>A0A8T7M1F7</accession>
<dbReference type="Gene3D" id="3.30.420.10">
    <property type="entry name" value="Ribonuclease H-like superfamily/Ribonuclease H"/>
    <property type="match status" value="1"/>
</dbReference>
<evidence type="ECO:0000259" key="3">
    <source>
        <dbReference type="PROSITE" id="PS50994"/>
    </source>
</evidence>
<dbReference type="AlphaFoldDB" id="A0A8T7M1F7"/>
<name>A0A8T7M1F7_9CHLR</name>
<keyword evidence="2" id="KW-0175">Coiled coil</keyword>
<comment type="caution">
    <text evidence="4">The sequence shown here is derived from an EMBL/GenBank/DDBJ whole genome shotgun (WGS) entry which is preliminary data.</text>
</comment>
<dbReference type="PANTHER" id="PTHR46889:SF4">
    <property type="entry name" value="TRANSPOSASE INSO FOR INSERTION SEQUENCE ELEMENT IS911B-RELATED"/>
    <property type="match status" value="1"/>
</dbReference>
<dbReference type="RefSeq" id="WP_425607647.1">
    <property type="nucleotide sequence ID" value="NZ_CP128401.1"/>
</dbReference>
<evidence type="ECO:0000256" key="1">
    <source>
        <dbReference type="ARBA" id="ARBA00002286"/>
    </source>
</evidence>
<dbReference type="SUPFAM" id="SSF53098">
    <property type="entry name" value="Ribonuclease H-like"/>
    <property type="match status" value="1"/>
</dbReference>
<evidence type="ECO:0000313" key="4">
    <source>
        <dbReference type="EMBL" id="NWJ44536.1"/>
    </source>
</evidence>
<dbReference type="Proteomes" id="UP000521676">
    <property type="component" value="Unassembled WGS sequence"/>
</dbReference>
<dbReference type="InterPro" id="IPR048020">
    <property type="entry name" value="Transpos_IS3"/>
</dbReference>
<reference evidence="4 5" key="1">
    <citation type="submission" date="2020-06" db="EMBL/GenBank/DDBJ databases">
        <title>Anoxygenic phototrophic Chloroflexota member uses a Type I reaction center.</title>
        <authorList>
            <person name="Tsuji J.M."/>
            <person name="Shaw N.A."/>
            <person name="Nagashima S."/>
            <person name="Venkiteswaran J."/>
            <person name="Schiff S.L."/>
            <person name="Hanada S."/>
            <person name="Tank M."/>
            <person name="Neufeld J.D."/>
        </authorList>
    </citation>
    <scope>NUCLEOTIDE SEQUENCE [LARGE SCALE GENOMIC DNA]</scope>
    <source>
        <strain evidence="4">L227-S17</strain>
    </source>
</reference>
<dbReference type="SUPFAM" id="SSF46689">
    <property type="entry name" value="Homeodomain-like"/>
    <property type="match status" value="1"/>
</dbReference>
<dbReference type="Pfam" id="PF01527">
    <property type="entry name" value="HTH_Tnp_1"/>
    <property type="match status" value="1"/>
</dbReference>
<feature type="domain" description="Integrase catalytic" evidence="3">
    <location>
        <begin position="218"/>
        <end position="377"/>
    </location>
</feature>
<dbReference type="InterPro" id="IPR002514">
    <property type="entry name" value="Transposase_8"/>
</dbReference>
<dbReference type="InterPro" id="IPR036397">
    <property type="entry name" value="RNaseH_sf"/>
</dbReference>
<dbReference type="Pfam" id="PF00665">
    <property type="entry name" value="rve"/>
    <property type="match status" value="1"/>
</dbReference>
<protein>
    <submittedName>
        <fullName evidence="4">IS3 family transposase</fullName>
    </submittedName>
</protein>
<dbReference type="Pfam" id="PF13333">
    <property type="entry name" value="rve_2"/>
    <property type="match status" value="1"/>
</dbReference>
<dbReference type="InterPro" id="IPR001584">
    <property type="entry name" value="Integrase_cat-core"/>
</dbReference>
<comment type="function">
    <text evidence="1">Involved in the transposition of the insertion sequence.</text>
</comment>